<reference evidence="3" key="1">
    <citation type="journal article" date="2019" name="Gigascience">
        <title>De novo genome assembly of the endangered Acer yangbiense, a plant species with extremely small populations endemic to Yunnan Province, China.</title>
        <authorList>
            <person name="Yang J."/>
            <person name="Wariss H.M."/>
            <person name="Tao L."/>
            <person name="Zhang R."/>
            <person name="Yun Q."/>
            <person name="Hollingsworth P."/>
            <person name="Dao Z."/>
            <person name="Luo G."/>
            <person name="Guo H."/>
            <person name="Ma Y."/>
            <person name="Sun W."/>
        </authorList>
    </citation>
    <scope>NUCLEOTIDE SEQUENCE [LARGE SCALE GENOMIC DNA]</scope>
    <source>
        <strain evidence="3">cv. Malutang</strain>
    </source>
</reference>
<sequence length="135" mass="14196">MAPGGKRKGSTSSPESVGGPSLPIPTSESNGLVSESMQTNRTGGKRKGSTSSPESAGGPSLQIPTSESHGLVSESMQTNRTDDLAKRVQVWLVILWIREVSKAGWVPSCCWDVFFGVGYALRLVGKEGDSVLGMT</sequence>
<name>A0A5C7H9U1_9ROSI</name>
<feature type="compositionally biased region" description="Polar residues" evidence="1">
    <location>
        <begin position="24"/>
        <end position="42"/>
    </location>
</feature>
<proteinExistence type="predicted"/>
<gene>
    <name evidence="2" type="ORF">EZV62_018785</name>
</gene>
<dbReference type="AlphaFoldDB" id="A0A5C7H9U1"/>
<feature type="compositionally biased region" description="Polar residues" evidence="1">
    <location>
        <begin position="62"/>
        <end position="79"/>
    </location>
</feature>
<evidence type="ECO:0000256" key="1">
    <source>
        <dbReference type="SAM" id="MobiDB-lite"/>
    </source>
</evidence>
<feature type="region of interest" description="Disordered" evidence="1">
    <location>
        <begin position="1"/>
        <end position="79"/>
    </location>
</feature>
<dbReference type="Proteomes" id="UP000323000">
    <property type="component" value="Chromosome 9"/>
</dbReference>
<comment type="caution">
    <text evidence="2">The sequence shown here is derived from an EMBL/GenBank/DDBJ whole genome shotgun (WGS) entry which is preliminary data.</text>
</comment>
<protein>
    <submittedName>
        <fullName evidence="2">Uncharacterized protein</fullName>
    </submittedName>
</protein>
<organism evidence="2 3">
    <name type="scientific">Acer yangbiense</name>
    <dbReference type="NCBI Taxonomy" id="1000413"/>
    <lineage>
        <taxon>Eukaryota</taxon>
        <taxon>Viridiplantae</taxon>
        <taxon>Streptophyta</taxon>
        <taxon>Embryophyta</taxon>
        <taxon>Tracheophyta</taxon>
        <taxon>Spermatophyta</taxon>
        <taxon>Magnoliopsida</taxon>
        <taxon>eudicotyledons</taxon>
        <taxon>Gunneridae</taxon>
        <taxon>Pentapetalae</taxon>
        <taxon>rosids</taxon>
        <taxon>malvids</taxon>
        <taxon>Sapindales</taxon>
        <taxon>Sapindaceae</taxon>
        <taxon>Hippocastanoideae</taxon>
        <taxon>Acereae</taxon>
        <taxon>Acer</taxon>
    </lineage>
</organism>
<dbReference type="EMBL" id="VAHF01000009">
    <property type="protein sequence ID" value="TXG53529.1"/>
    <property type="molecule type" value="Genomic_DNA"/>
</dbReference>
<evidence type="ECO:0000313" key="3">
    <source>
        <dbReference type="Proteomes" id="UP000323000"/>
    </source>
</evidence>
<keyword evidence="3" id="KW-1185">Reference proteome</keyword>
<evidence type="ECO:0000313" key="2">
    <source>
        <dbReference type="EMBL" id="TXG53529.1"/>
    </source>
</evidence>
<accession>A0A5C7H9U1</accession>